<dbReference type="InterPro" id="IPR009057">
    <property type="entry name" value="Homeodomain-like_sf"/>
</dbReference>
<dbReference type="PANTHER" id="PTHR34849:SF3">
    <property type="entry name" value="SSR2962 PROTEIN"/>
    <property type="match status" value="1"/>
</dbReference>
<evidence type="ECO:0000256" key="1">
    <source>
        <dbReference type="ARBA" id="ARBA00009981"/>
    </source>
</evidence>
<comment type="caution">
    <text evidence="3">The sequence shown here is derived from an EMBL/GenBank/DDBJ whole genome shotgun (WGS) entry which is preliminary data.</text>
</comment>
<dbReference type="SUPFAM" id="SSF143120">
    <property type="entry name" value="YefM-like"/>
    <property type="match status" value="1"/>
</dbReference>
<comment type="similarity">
    <text evidence="1 2">Belongs to the phD/YefM antitoxin family.</text>
</comment>
<dbReference type="Proteomes" id="UP001499951">
    <property type="component" value="Unassembled WGS sequence"/>
</dbReference>
<dbReference type="InterPro" id="IPR006442">
    <property type="entry name" value="Antitoxin_Phd/YefM"/>
</dbReference>
<dbReference type="InterPro" id="IPR036165">
    <property type="entry name" value="YefM-like_sf"/>
</dbReference>
<dbReference type="Gene3D" id="3.40.1620.10">
    <property type="entry name" value="YefM-like domain"/>
    <property type="match status" value="1"/>
</dbReference>
<dbReference type="InterPro" id="IPR036388">
    <property type="entry name" value="WH-like_DNA-bd_sf"/>
</dbReference>
<evidence type="ECO:0000313" key="3">
    <source>
        <dbReference type="EMBL" id="GAA0561685.1"/>
    </source>
</evidence>
<comment type="function">
    <text evidence="2">Antitoxin component of a type II toxin-antitoxin (TA) system.</text>
</comment>
<protein>
    <recommendedName>
        <fullName evidence="2">Antitoxin</fullName>
    </recommendedName>
</protein>
<dbReference type="PANTHER" id="PTHR34849">
    <property type="entry name" value="SSL5025 PROTEIN"/>
    <property type="match status" value="1"/>
</dbReference>
<evidence type="ECO:0000256" key="2">
    <source>
        <dbReference type="RuleBase" id="RU362080"/>
    </source>
</evidence>
<dbReference type="EMBL" id="BAAADD010000002">
    <property type="protein sequence ID" value="GAA0561685.1"/>
    <property type="molecule type" value="Genomic_DNA"/>
</dbReference>
<organism evidence="3 4">
    <name type="scientific">Rhizomicrobium electricum</name>
    <dbReference type="NCBI Taxonomy" id="480070"/>
    <lineage>
        <taxon>Bacteria</taxon>
        <taxon>Pseudomonadati</taxon>
        <taxon>Pseudomonadota</taxon>
        <taxon>Alphaproteobacteria</taxon>
        <taxon>Micropepsales</taxon>
        <taxon>Micropepsaceae</taxon>
        <taxon>Rhizomicrobium</taxon>
    </lineage>
</organism>
<dbReference type="Pfam" id="PF02604">
    <property type="entry name" value="PhdYeFM_antitox"/>
    <property type="match status" value="1"/>
</dbReference>
<keyword evidence="4" id="KW-1185">Reference proteome</keyword>
<reference evidence="3 4" key="1">
    <citation type="journal article" date="2019" name="Int. J. Syst. Evol. Microbiol.">
        <title>The Global Catalogue of Microorganisms (GCM) 10K type strain sequencing project: providing services to taxonomists for standard genome sequencing and annotation.</title>
        <authorList>
            <consortium name="The Broad Institute Genomics Platform"/>
            <consortium name="The Broad Institute Genome Sequencing Center for Infectious Disease"/>
            <person name="Wu L."/>
            <person name="Ma J."/>
        </authorList>
    </citation>
    <scope>NUCLEOTIDE SEQUENCE [LARGE SCALE GENOMIC DNA]</scope>
    <source>
        <strain evidence="3 4">JCM 15089</strain>
    </source>
</reference>
<dbReference type="InterPro" id="IPR007367">
    <property type="entry name" value="DUF433"/>
</dbReference>
<accession>A0ABN1E992</accession>
<sequence length="131" mass="13894">MVVVKIHEAKTNLSKLVARAEAGEEIVIARDNEPVAKLTAISSRPQEYGFAEEPAPYDAGQTQRITTDPAVCGGRPCIRGMRIRVADVLGLLASGMSKAAVLKDYPYLEGADIDAALAYAAGATGHRVVRT</sequence>
<name>A0ABN1E992_9PROT</name>
<gene>
    <name evidence="3" type="ORF">GCM10008942_07640</name>
</gene>
<evidence type="ECO:0000313" key="4">
    <source>
        <dbReference type="Proteomes" id="UP001499951"/>
    </source>
</evidence>
<dbReference type="Pfam" id="PF04255">
    <property type="entry name" value="DUF433"/>
    <property type="match status" value="1"/>
</dbReference>
<proteinExistence type="inferred from homology"/>
<dbReference type="SUPFAM" id="SSF46689">
    <property type="entry name" value="Homeodomain-like"/>
    <property type="match status" value="1"/>
</dbReference>
<dbReference type="NCBIfam" id="TIGR01552">
    <property type="entry name" value="phd_fam"/>
    <property type="match status" value="1"/>
</dbReference>
<dbReference type="Gene3D" id="1.10.10.10">
    <property type="entry name" value="Winged helix-like DNA-binding domain superfamily/Winged helix DNA-binding domain"/>
    <property type="match status" value="1"/>
</dbReference>